<dbReference type="InterPro" id="IPR001203">
    <property type="entry name" value="OxRdtase_Ald_Fedxn_C"/>
</dbReference>
<protein>
    <recommendedName>
        <fullName evidence="9">Aldehyde ferredoxin oxidoreductase N-terminal domain-containing protein</fullName>
    </recommendedName>
</protein>
<keyword evidence="5" id="KW-0560">Oxidoreductase</keyword>
<dbReference type="Gene3D" id="1.10.599.10">
    <property type="entry name" value="Aldehyde Ferredoxin Oxidoreductase Protein, subunit A, domain 3"/>
    <property type="match status" value="1"/>
</dbReference>
<name>A0A8J6MYD5_9DELT</name>
<evidence type="ECO:0000313" key="10">
    <source>
        <dbReference type="EMBL" id="MBC8176056.1"/>
    </source>
</evidence>
<dbReference type="PANTHER" id="PTHR30038:SF0">
    <property type="entry name" value="TUNGSTEN-CONTAINING ALDEHYDE FERREDOXIN OXIDOREDUCTASE"/>
    <property type="match status" value="1"/>
</dbReference>
<sequence length="639" mass="70874">MADRKGYAGKILRVNLSTGELKAVPTENYADRFLGGRGIAAKVHWDEVSPEIGAFDPENRLCIMTGPLCGVPGFAASRWQVSGKSPLHNTFSYCNLGGAWGAQLKFAGYDGLIIHGKSDRLSYLLIDDGKVELKDASDLKGKGAIQTREKLKQEYGKSLRVLAVGPAGENMVSFATLLADSDSSGSSGLGAVMGSKNLKAVTVRGEDKVVVTEKERVRNLRDLIRELKYEARDWPTVLPHEQIKKQICFGCIDGCFRQTFSTSIGQTGKYMCQSAIFYEVRAQRYYGKVTEVSYHATKMCDDYGMDTRGVETMIMWLSRCFRAGVLTEEGTGLPLSKMGSREFIETLLHRIAFRKGFGDVLAQGTVRAAKIVGQDSDKFITDYMIDTGENEVYGPRLYITTGLLYAMEPRMPIQQLHEISLISMQWAARESGLADNYLTSDVLRKIGAKFWGSELAADFSTYDNKATAAVKIQDRQYAKEALILCDFSWPIIHSPATPDHVGDPTLESQLCAAVTGMDVDEPLLYRLGERIFNLQRAILVREGHKGRGHDTLAEFCYTVPLKGDYGNPECLVPGKDGKPFSRKGMVVDRDEFEKMKDEFYQIRGWDVATGLQTREQLKSLDLADVAETMEREGLLAQAG</sequence>
<keyword evidence="7" id="KW-0411">Iron-sulfur</keyword>
<evidence type="ECO:0000259" key="9">
    <source>
        <dbReference type="SMART" id="SM00790"/>
    </source>
</evidence>
<dbReference type="Pfam" id="PF02730">
    <property type="entry name" value="AFOR_N"/>
    <property type="match status" value="1"/>
</dbReference>
<dbReference type="Gene3D" id="3.60.9.10">
    <property type="entry name" value="Aldehyde ferredoxin oxidoreductase, N-terminal domain"/>
    <property type="match status" value="1"/>
</dbReference>
<evidence type="ECO:0000256" key="7">
    <source>
        <dbReference type="ARBA" id="ARBA00023014"/>
    </source>
</evidence>
<comment type="cofactor">
    <cofactor evidence="8">
        <name>tungstopterin</name>
        <dbReference type="ChEBI" id="CHEBI:30402"/>
    </cofactor>
</comment>
<comment type="caution">
    <text evidence="10">The sequence shown here is derived from an EMBL/GenBank/DDBJ whole genome shotgun (WGS) entry which is preliminary data.</text>
</comment>
<dbReference type="AlphaFoldDB" id="A0A8J6MYD5"/>
<reference evidence="10 11" key="1">
    <citation type="submission" date="2020-08" db="EMBL/GenBank/DDBJ databases">
        <title>Bridging the membrane lipid divide: bacteria of the FCB group superphylum have the potential to synthesize archaeal ether lipids.</title>
        <authorList>
            <person name="Villanueva L."/>
            <person name="Von Meijenfeldt F.A.B."/>
            <person name="Westbye A.B."/>
            <person name="Yadav S."/>
            <person name="Hopmans E.C."/>
            <person name="Dutilh B.E."/>
            <person name="Sinninghe Damste J.S."/>
        </authorList>
    </citation>
    <scope>NUCLEOTIDE SEQUENCE [LARGE SCALE GENOMIC DNA]</scope>
    <source>
        <strain evidence="10">NIOZ-UU27</strain>
    </source>
</reference>
<evidence type="ECO:0000256" key="5">
    <source>
        <dbReference type="ARBA" id="ARBA00023002"/>
    </source>
</evidence>
<keyword evidence="6" id="KW-0408">Iron</keyword>
<feature type="domain" description="Aldehyde ferredoxin oxidoreductase N-terminal" evidence="9">
    <location>
        <begin position="7"/>
        <end position="207"/>
    </location>
</feature>
<comment type="cofactor">
    <cofactor evidence="1">
        <name>[4Fe-4S] cluster</name>
        <dbReference type="ChEBI" id="CHEBI:49883"/>
    </cofactor>
</comment>
<keyword evidence="3" id="KW-0004">4Fe-4S</keyword>
<proteinExistence type="inferred from homology"/>
<dbReference type="InterPro" id="IPR013985">
    <property type="entry name" value="Ald_Fedxn_OxRdtase_dom3"/>
</dbReference>
<comment type="similarity">
    <text evidence="2">Belongs to the AOR/FOR family.</text>
</comment>
<organism evidence="10 11">
    <name type="scientific">Candidatus Desulfacyla euxinica</name>
    <dbReference type="NCBI Taxonomy" id="2841693"/>
    <lineage>
        <taxon>Bacteria</taxon>
        <taxon>Deltaproteobacteria</taxon>
        <taxon>Candidatus Desulfacyla</taxon>
    </lineage>
</organism>
<dbReference type="GO" id="GO:0009055">
    <property type="term" value="F:electron transfer activity"/>
    <property type="evidence" value="ECO:0007669"/>
    <property type="project" value="InterPro"/>
</dbReference>
<evidence type="ECO:0000256" key="1">
    <source>
        <dbReference type="ARBA" id="ARBA00001966"/>
    </source>
</evidence>
<dbReference type="InterPro" id="IPR036503">
    <property type="entry name" value="Ald_Fedxn_OxRdtase_N_sf"/>
</dbReference>
<dbReference type="PANTHER" id="PTHR30038">
    <property type="entry name" value="ALDEHYDE FERREDOXIN OXIDOREDUCTASE"/>
    <property type="match status" value="1"/>
</dbReference>
<gene>
    <name evidence="10" type="ORF">H8E19_01520</name>
</gene>
<keyword evidence="4" id="KW-0479">Metal-binding</keyword>
<evidence type="ECO:0000313" key="11">
    <source>
        <dbReference type="Proteomes" id="UP000650524"/>
    </source>
</evidence>
<dbReference type="InterPro" id="IPR051919">
    <property type="entry name" value="W-dependent_AOR"/>
</dbReference>
<dbReference type="Pfam" id="PF01314">
    <property type="entry name" value="AFOR_C"/>
    <property type="match status" value="1"/>
</dbReference>
<evidence type="ECO:0000256" key="8">
    <source>
        <dbReference type="ARBA" id="ARBA00049934"/>
    </source>
</evidence>
<dbReference type="SUPFAM" id="SSF48310">
    <property type="entry name" value="Aldehyde ferredoxin oxidoreductase, C-terminal domains"/>
    <property type="match status" value="1"/>
</dbReference>
<feature type="non-terminal residue" evidence="10">
    <location>
        <position position="639"/>
    </location>
</feature>
<dbReference type="Proteomes" id="UP000650524">
    <property type="component" value="Unassembled WGS sequence"/>
</dbReference>
<dbReference type="SMART" id="SM00790">
    <property type="entry name" value="AFOR_N"/>
    <property type="match status" value="1"/>
</dbReference>
<dbReference type="InterPro" id="IPR036021">
    <property type="entry name" value="Tungsten_al_ferr_oxy-like_C"/>
</dbReference>
<dbReference type="GO" id="GO:0051539">
    <property type="term" value="F:4 iron, 4 sulfur cluster binding"/>
    <property type="evidence" value="ECO:0007669"/>
    <property type="project" value="UniProtKB-KW"/>
</dbReference>
<dbReference type="SUPFAM" id="SSF56228">
    <property type="entry name" value="Aldehyde ferredoxin oxidoreductase, N-terminal domain"/>
    <property type="match status" value="1"/>
</dbReference>
<dbReference type="InterPro" id="IPR013984">
    <property type="entry name" value="Ald_Fedxn_OxRdtase_dom2"/>
</dbReference>
<accession>A0A8J6MYD5</accession>
<evidence type="ECO:0000256" key="4">
    <source>
        <dbReference type="ARBA" id="ARBA00022723"/>
    </source>
</evidence>
<evidence type="ECO:0000256" key="3">
    <source>
        <dbReference type="ARBA" id="ARBA00022485"/>
    </source>
</evidence>
<dbReference type="Gene3D" id="1.10.569.10">
    <property type="entry name" value="Aldehyde Ferredoxin Oxidoreductase Protein, subunit A, domain 2"/>
    <property type="match status" value="1"/>
</dbReference>
<evidence type="ECO:0000256" key="6">
    <source>
        <dbReference type="ARBA" id="ARBA00023004"/>
    </source>
</evidence>
<dbReference type="InterPro" id="IPR013983">
    <property type="entry name" value="Ald_Fedxn_OxRdtase_N"/>
</dbReference>
<evidence type="ECO:0000256" key="2">
    <source>
        <dbReference type="ARBA" id="ARBA00011032"/>
    </source>
</evidence>
<dbReference type="EMBL" id="JACNJD010000079">
    <property type="protein sequence ID" value="MBC8176056.1"/>
    <property type="molecule type" value="Genomic_DNA"/>
</dbReference>
<dbReference type="GO" id="GO:0046872">
    <property type="term" value="F:metal ion binding"/>
    <property type="evidence" value="ECO:0007669"/>
    <property type="project" value="UniProtKB-KW"/>
</dbReference>
<dbReference type="GO" id="GO:0016625">
    <property type="term" value="F:oxidoreductase activity, acting on the aldehyde or oxo group of donors, iron-sulfur protein as acceptor"/>
    <property type="evidence" value="ECO:0007669"/>
    <property type="project" value="InterPro"/>
</dbReference>